<sequence length="79" mass="9101">WIYVNYWNDDYYSQWNHQLVFTVTELLSTMLVLSLANKNEAFSHYKALAVSVVGLSHIIAGGWDQFVLNVVRGEGRSHQ</sequence>
<accession>A0A482X039</accession>
<reference evidence="2 3" key="1">
    <citation type="journal article" date="2017" name="Gigascience">
        <title>Genome sequence of the small brown planthopper, Laodelphax striatellus.</title>
        <authorList>
            <person name="Zhu J."/>
            <person name="Jiang F."/>
            <person name="Wang X."/>
            <person name="Yang P."/>
            <person name="Bao Y."/>
            <person name="Zhao W."/>
            <person name="Wang W."/>
            <person name="Lu H."/>
            <person name="Wang Q."/>
            <person name="Cui N."/>
            <person name="Li J."/>
            <person name="Chen X."/>
            <person name="Luo L."/>
            <person name="Yu J."/>
            <person name="Kang L."/>
            <person name="Cui F."/>
        </authorList>
    </citation>
    <scope>NUCLEOTIDE SEQUENCE [LARGE SCALE GENOMIC DNA]</scope>
    <source>
        <strain evidence="2">Lst14</strain>
    </source>
</reference>
<dbReference type="STRING" id="195883.A0A482X039"/>
<dbReference type="PANTHER" id="PTHR39074">
    <property type="entry name" value="AGAP007547-PA"/>
    <property type="match status" value="1"/>
</dbReference>
<feature type="non-terminal residue" evidence="2">
    <location>
        <position position="1"/>
    </location>
</feature>
<keyword evidence="3" id="KW-1185">Reference proteome</keyword>
<dbReference type="EMBL" id="QKKF02021053">
    <property type="protein sequence ID" value="RZF38952.1"/>
    <property type="molecule type" value="Genomic_DNA"/>
</dbReference>
<dbReference type="PANTHER" id="PTHR39074:SF1">
    <property type="entry name" value="AGAP007547-PA"/>
    <property type="match status" value="1"/>
</dbReference>
<organism evidence="2 3">
    <name type="scientific">Laodelphax striatellus</name>
    <name type="common">Small brown planthopper</name>
    <name type="synonym">Delphax striatella</name>
    <dbReference type="NCBI Taxonomy" id="195883"/>
    <lineage>
        <taxon>Eukaryota</taxon>
        <taxon>Metazoa</taxon>
        <taxon>Ecdysozoa</taxon>
        <taxon>Arthropoda</taxon>
        <taxon>Hexapoda</taxon>
        <taxon>Insecta</taxon>
        <taxon>Pterygota</taxon>
        <taxon>Neoptera</taxon>
        <taxon>Paraneoptera</taxon>
        <taxon>Hemiptera</taxon>
        <taxon>Auchenorrhyncha</taxon>
        <taxon>Fulgoroidea</taxon>
        <taxon>Delphacidae</taxon>
        <taxon>Criomorphinae</taxon>
        <taxon>Laodelphax</taxon>
    </lineage>
</organism>
<evidence type="ECO:0000313" key="3">
    <source>
        <dbReference type="Proteomes" id="UP000291343"/>
    </source>
</evidence>
<comment type="caution">
    <text evidence="2">The sequence shown here is derived from an EMBL/GenBank/DDBJ whole genome shotgun (WGS) entry which is preliminary data.</text>
</comment>
<gene>
    <name evidence="2" type="ORF">LSTR_LSTR016735</name>
</gene>
<name>A0A482X039_LAOST</name>
<keyword evidence="1" id="KW-0812">Transmembrane</keyword>
<dbReference type="AlphaFoldDB" id="A0A482X039"/>
<proteinExistence type="predicted"/>
<keyword evidence="1" id="KW-0472">Membrane</keyword>
<feature type="transmembrane region" description="Helical" evidence="1">
    <location>
        <begin position="15"/>
        <end position="36"/>
    </location>
</feature>
<dbReference type="InParanoid" id="A0A482X039"/>
<dbReference type="Proteomes" id="UP000291343">
    <property type="component" value="Unassembled WGS sequence"/>
</dbReference>
<evidence type="ECO:0000256" key="1">
    <source>
        <dbReference type="SAM" id="Phobius"/>
    </source>
</evidence>
<evidence type="ECO:0000313" key="2">
    <source>
        <dbReference type="EMBL" id="RZF38952.1"/>
    </source>
</evidence>
<feature type="non-terminal residue" evidence="2">
    <location>
        <position position="79"/>
    </location>
</feature>
<keyword evidence="1" id="KW-1133">Transmembrane helix</keyword>
<dbReference type="OrthoDB" id="10015560at2759"/>
<protein>
    <submittedName>
        <fullName evidence="2">Uncharacterized protein</fullName>
    </submittedName>
</protein>